<gene>
    <name evidence="4" type="primary">Necator_chrII.g7606</name>
    <name evidence="4" type="ORF">RB195_019812</name>
</gene>
<accession>A0ABR1CFX8</accession>
<evidence type="ECO:0000313" key="5">
    <source>
        <dbReference type="Proteomes" id="UP001303046"/>
    </source>
</evidence>
<dbReference type="EMBL" id="JAVFWL010000002">
    <property type="protein sequence ID" value="KAK6737338.1"/>
    <property type="molecule type" value="Genomic_DNA"/>
</dbReference>
<comment type="caution">
    <text evidence="1">Lacks conserved residue(s) required for the propagation of feature annotation.</text>
</comment>
<dbReference type="Proteomes" id="UP001303046">
    <property type="component" value="Unassembled WGS sequence"/>
</dbReference>
<organism evidence="4 5">
    <name type="scientific">Necator americanus</name>
    <name type="common">Human hookworm</name>
    <dbReference type="NCBI Taxonomy" id="51031"/>
    <lineage>
        <taxon>Eukaryota</taxon>
        <taxon>Metazoa</taxon>
        <taxon>Ecdysozoa</taxon>
        <taxon>Nematoda</taxon>
        <taxon>Chromadorea</taxon>
        <taxon>Rhabditida</taxon>
        <taxon>Rhabditina</taxon>
        <taxon>Rhabditomorpha</taxon>
        <taxon>Strongyloidea</taxon>
        <taxon>Ancylostomatidae</taxon>
        <taxon>Bunostominae</taxon>
        <taxon>Necator</taxon>
    </lineage>
</organism>
<sequence length="152" mass="16944">MKISAFNRDGRGVDAVMDLLFFLFREIQSAATLLPILGLFVIRSYLLPAEAASQCIDSDKDCAQWVRNAVDGCDDWLKAQCQLSCSTCRSVTSATLPPMISSQLQYTPSSCDDRNPYCPYWAKTGQCSKNALYMSFACCKECKTVRNQLHVT</sequence>
<reference evidence="4 5" key="1">
    <citation type="submission" date="2023-08" db="EMBL/GenBank/DDBJ databases">
        <title>A Necator americanus chromosomal reference genome.</title>
        <authorList>
            <person name="Ilik V."/>
            <person name="Petrzelkova K.J."/>
            <person name="Pardy F."/>
            <person name="Fuh T."/>
            <person name="Niatou-Singa F.S."/>
            <person name="Gouil Q."/>
            <person name="Baker L."/>
            <person name="Ritchie M.E."/>
            <person name="Jex A.R."/>
            <person name="Gazzola D."/>
            <person name="Li H."/>
            <person name="Toshio Fujiwara R."/>
            <person name="Zhan B."/>
            <person name="Aroian R.V."/>
            <person name="Pafco B."/>
            <person name="Schwarz E.M."/>
        </authorList>
    </citation>
    <scope>NUCLEOTIDE SEQUENCE [LARGE SCALE GENOMIC DNA]</scope>
    <source>
        <strain evidence="4 5">Aroian</strain>
        <tissue evidence="4">Whole animal</tissue>
    </source>
</reference>
<dbReference type="PROSITE" id="PS51670">
    <property type="entry name" value="SHKT"/>
    <property type="match status" value="1"/>
</dbReference>
<name>A0ABR1CFX8_NECAM</name>
<protein>
    <recommendedName>
        <fullName evidence="3">ShKT domain-containing protein</fullName>
    </recommendedName>
</protein>
<feature type="domain" description="ShKT" evidence="3">
    <location>
        <begin position="55"/>
        <end position="88"/>
    </location>
</feature>
<keyword evidence="2" id="KW-0472">Membrane</keyword>
<dbReference type="Pfam" id="PF01549">
    <property type="entry name" value="ShK"/>
    <property type="match status" value="2"/>
</dbReference>
<keyword evidence="2" id="KW-0812">Transmembrane</keyword>
<proteinExistence type="predicted"/>
<dbReference type="InterPro" id="IPR003582">
    <property type="entry name" value="ShKT_dom"/>
</dbReference>
<evidence type="ECO:0000259" key="3">
    <source>
        <dbReference type="PROSITE" id="PS51670"/>
    </source>
</evidence>
<dbReference type="SMART" id="SM00254">
    <property type="entry name" value="ShKT"/>
    <property type="match status" value="2"/>
</dbReference>
<keyword evidence="5" id="KW-1185">Reference proteome</keyword>
<evidence type="ECO:0000256" key="2">
    <source>
        <dbReference type="SAM" id="Phobius"/>
    </source>
</evidence>
<evidence type="ECO:0000256" key="1">
    <source>
        <dbReference type="PROSITE-ProRule" id="PRU01005"/>
    </source>
</evidence>
<comment type="caution">
    <text evidence="4">The sequence shown here is derived from an EMBL/GenBank/DDBJ whole genome shotgun (WGS) entry which is preliminary data.</text>
</comment>
<evidence type="ECO:0000313" key="4">
    <source>
        <dbReference type="EMBL" id="KAK6737338.1"/>
    </source>
</evidence>
<keyword evidence="2" id="KW-1133">Transmembrane helix</keyword>
<feature type="transmembrane region" description="Helical" evidence="2">
    <location>
        <begin position="20"/>
        <end position="42"/>
    </location>
</feature>